<evidence type="ECO:0000313" key="2">
    <source>
        <dbReference type="Proteomes" id="UP000821845"/>
    </source>
</evidence>
<organism evidence="1 2">
    <name type="scientific">Hyalomma asiaticum</name>
    <name type="common">Tick</name>
    <dbReference type="NCBI Taxonomy" id="266040"/>
    <lineage>
        <taxon>Eukaryota</taxon>
        <taxon>Metazoa</taxon>
        <taxon>Ecdysozoa</taxon>
        <taxon>Arthropoda</taxon>
        <taxon>Chelicerata</taxon>
        <taxon>Arachnida</taxon>
        <taxon>Acari</taxon>
        <taxon>Parasitiformes</taxon>
        <taxon>Ixodida</taxon>
        <taxon>Ixodoidea</taxon>
        <taxon>Ixodidae</taxon>
        <taxon>Hyalomminae</taxon>
        <taxon>Hyalomma</taxon>
    </lineage>
</organism>
<accession>A0ACB7RU42</accession>
<sequence>MCEKERERMRLSCFSQARLGGGLVGPATTPLAFSPLVSYGVSCALFCGYFDERRRSAAVQCGRIDESTKTAAPAAVSASASPASQLNS</sequence>
<dbReference type="EMBL" id="CM023487">
    <property type="protein sequence ID" value="KAH6925331.1"/>
    <property type="molecule type" value="Genomic_DNA"/>
</dbReference>
<protein>
    <submittedName>
        <fullName evidence="1">Uncharacterized protein</fullName>
    </submittedName>
</protein>
<keyword evidence="2" id="KW-1185">Reference proteome</keyword>
<reference evidence="1" key="1">
    <citation type="submission" date="2020-05" db="EMBL/GenBank/DDBJ databases">
        <title>Large-scale comparative analyses of tick genomes elucidate their genetic diversity and vector capacities.</title>
        <authorList>
            <person name="Jia N."/>
            <person name="Wang J."/>
            <person name="Shi W."/>
            <person name="Du L."/>
            <person name="Sun Y."/>
            <person name="Zhan W."/>
            <person name="Jiang J."/>
            <person name="Wang Q."/>
            <person name="Zhang B."/>
            <person name="Ji P."/>
            <person name="Sakyi L.B."/>
            <person name="Cui X."/>
            <person name="Yuan T."/>
            <person name="Jiang B."/>
            <person name="Yang W."/>
            <person name="Lam T.T.-Y."/>
            <person name="Chang Q."/>
            <person name="Ding S."/>
            <person name="Wang X."/>
            <person name="Zhu J."/>
            <person name="Ruan X."/>
            <person name="Zhao L."/>
            <person name="Wei J."/>
            <person name="Que T."/>
            <person name="Du C."/>
            <person name="Cheng J."/>
            <person name="Dai P."/>
            <person name="Han X."/>
            <person name="Huang E."/>
            <person name="Gao Y."/>
            <person name="Liu J."/>
            <person name="Shao H."/>
            <person name="Ye R."/>
            <person name="Li L."/>
            <person name="Wei W."/>
            <person name="Wang X."/>
            <person name="Wang C."/>
            <person name="Yang T."/>
            <person name="Huo Q."/>
            <person name="Li W."/>
            <person name="Guo W."/>
            <person name="Chen H."/>
            <person name="Zhou L."/>
            <person name="Ni X."/>
            <person name="Tian J."/>
            <person name="Zhou Y."/>
            <person name="Sheng Y."/>
            <person name="Liu T."/>
            <person name="Pan Y."/>
            <person name="Xia L."/>
            <person name="Li J."/>
            <person name="Zhao F."/>
            <person name="Cao W."/>
        </authorList>
    </citation>
    <scope>NUCLEOTIDE SEQUENCE</scope>
    <source>
        <strain evidence="1">Hyas-2018</strain>
    </source>
</reference>
<name>A0ACB7RU42_HYAAI</name>
<proteinExistence type="predicted"/>
<evidence type="ECO:0000313" key="1">
    <source>
        <dbReference type="EMBL" id="KAH6925331.1"/>
    </source>
</evidence>
<comment type="caution">
    <text evidence="1">The sequence shown here is derived from an EMBL/GenBank/DDBJ whole genome shotgun (WGS) entry which is preliminary data.</text>
</comment>
<gene>
    <name evidence="1" type="ORF">HPB50_003530</name>
</gene>
<dbReference type="Proteomes" id="UP000821845">
    <property type="component" value="Chromosome 7"/>
</dbReference>